<gene>
    <name evidence="3" type="ORF">GLS40_03335</name>
</gene>
<evidence type="ECO:0000259" key="2">
    <source>
        <dbReference type="PROSITE" id="PS50234"/>
    </source>
</evidence>
<evidence type="ECO:0000256" key="1">
    <source>
        <dbReference type="SAM" id="MobiDB-lite"/>
    </source>
</evidence>
<dbReference type="EMBL" id="WNXQ01000002">
    <property type="protein sequence ID" value="MWB77053.1"/>
    <property type="molecule type" value="Genomic_DNA"/>
</dbReference>
<protein>
    <recommendedName>
        <fullName evidence="2">VWFA domain-containing protein</fullName>
    </recommendedName>
</protein>
<feature type="domain" description="VWFA" evidence="2">
    <location>
        <begin position="330"/>
        <end position="541"/>
    </location>
</feature>
<feature type="compositionally biased region" description="Low complexity" evidence="1">
    <location>
        <begin position="51"/>
        <end position="73"/>
    </location>
</feature>
<dbReference type="RefSeq" id="WP_160381218.1">
    <property type="nucleotide sequence ID" value="NZ_WNXQ01000002.1"/>
</dbReference>
<proteinExistence type="predicted"/>
<dbReference type="CDD" id="cd00198">
    <property type="entry name" value="vWFA"/>
    <property type="match status" value="1"/>
</dbReference>
<dbReference type="PROSITE" id="PS50234">
    <property type="entry name" value="VWFA"/>
    <property type="match status" value="1"/>
</dbReference>
<sequence length="756" mass="80761">MPEVTCDDTGTAPAVTAEIQGALDAARVQVDSYSTAVAALSDAVSAAESAASAAPASPTTPDTSVDAAPAGETPQPPTGQPAAAAEGSAATDGATGEGTAAADATPAARRSPMVDPDNDNLFRRVLTLPNASLHADVTDTGDGTELPVFDLLYVFDEALAGGENWLEVGSSLREGTSGWIRTADTLKWSSMLVMNFAPRGSRGQVLFFDDATVLSDMVNSPYYSSEAAELYDRIRAEREKVQADPAYQPVWVRELVAIEPETAVTFDNQPYLLPILDWREEAFDGADETVLLKVAAVPANASAIAPRDEKSFEVSADSSAARNDGVFRIGVTFVIDTTVSMGPFIDRTYQTIESFYNAFQQFETTQNVSFGIVGFRDNIGNNPSGLEYVTRIFQPLDIEADPATVLAQARQIREATVPTVGFREDSFAGIQAAISEMDWKPFDARLIILVTDASAREGGDPLAALASVTSDTVADGANRSNIAIATLHLRTPANSADFASGEAQYRVISSTGDAAVQKYVAIDATSDEEFGRELDTMSRTLAQAVVTASAGEMINSVEALEPIPAEGSSGRLAAAVRNEIFRAQLESLAAANGGDAPTFLAGWAADKDLSDPKRRALEVSVFLTRNQLSTLDKRLDLIVQAYRSGGDDPGAFFDKLQVLAAETSSDPDKPIPEGRDIVASILPTFLKNLPYRSQVLRLDREYWSSISVAARQEFIESIDGKRRVYGELFNDTKKWVDFGADDPGLEATPVSLRNLP</sequence>
<dbReference type="Gene3D" id="3.40.50.410">
    <property type="entry name" value="von Willebrand factor, type A domain"/>
    <property type="match status" value="1"/>
</dbReference>
<dbReference type="SUPFAM" id="SSF53300">
    <property type="entry name" value="vWA-like"/>
    <property type="match status" value="1"/>
</dbReference>
<feature type="region of interest" description="Disordered" evidence="1">
    <location>
        <begin position="51"/>
        <end position="116"/>
    </location>
</feature>
<evidence type="ECO:0000313" key="4">
    <source>
        <dbReference type="Proteomes" id="UP000443843"/>
    </source>
</evidence>
<keyword evidence="4" id="KW-1185">Reference proteome</keyword>
<reference evidence="3 4" key="1">
    <citation type="submission" date="2019-11" db="EMBL/GenBank/DDBJ databases">
        <title>Pseudooceanicola pacifica sp. nov., isolated from deep-sea sediment of the Pacific Ocean.</title>
        <authorList>
            <person name="Lyu L."/>
        </authorList>
    </citation>
    <scope>NUCLEOTIDE SEQUENCE [LARGE SCALE GENOMIC DNA]</scope>
    <source>
        <strain evidence="3 4">216_PA32_1</strain>
    </source>
</reference>
<name>A0A844W8E6_9RHOB</name>
<organism evidence="3 4">
    <name type="scientific">Pseudooceanicola pacificus</name>
    <dbReference type="NCBI Taxonomy" id="2676438"/>
    <lineage>
        <taxon>Bacteria</taxon>
        <taxon>Pseudomonadati</taxon>
        <taxon>Pseudomonadota</taxon>
        <taxon>Alphaproteobacteria</taxon>
        <taxon>Rhodobacterales</taxon>
        <taxon>Paracoccaceae</taxon>
        <taxon>Pseudooceanicola</taxon>
    </lineage>
</organism>
<accession>A0A844W8E6</accession>
<dbReference type="AlphaFoldDB" id="A0A844W8E6"/>
<dbReference type="InterPro" id="IPR036465">
    <property type="entry name" value="vWFA_dom_sf"/>
</dbReference>
<evidence type="ECO:0000313" key="3">
    <source>
        <dbReference type="EMBL" id="MWB77053.1"/>
    </source>
</evidence>
<dbReference type="Proteomes" id="UP000443843">
    <property type="component" value="Unassembled WGS sequence"/>
</dbReference>
<dbReference type="InterPro" id="IPR002035">
    <property type="entry name" value="VWF_A"/>
</dbReference>
<comment type="caution">
    <text evidence="3">The sequence shown here is derived from an EMBL/GenBank/DDBJ whole genome shotgun (WGS) entry which is preliminary data.</text>
</comment>
<feature type="compositionally biased region" description="Low complexity" evidence="1">
    <location>
        <begin position="80"/>
        <end position="111"/>
    </location>
</feature>